<protein>
    <recommendedName>
        <fullName evidence="1">MoaF-like domain-containing protein</fullName>
    </recommendedName>
</protein>
<dbReference type="KEGG" id="plad:PPGU16_59690"/>
<sequence length="107" mass="12154">MKSTPDLPPFAGKAFEVRYEELTAINRYDRDGVTMGYEITEGSYRGAKGEVQYAWQRISPGIYAIAWQEADRSTVVHIDDFDNGHSLSYFTTPQLVLHRLIGSLRPL</sequence>
<dbReference type="RefSeq" id="WP_180726402.1">
    <property type="nucleotide sequence ID" value="NZ_AP023176.1"/>
</dbReference>
<dbReference type="EMBL" id="AP023176">
    <property type="protein sequence ID" value="BCF92902.1"/>
    <property type="molecule type" value="Genomic_DNA"/>
</dbReference>
<proteinExistence type="predicted"/>
<dbReference type="AlphaFoldDB" id="A0A7I8BW72"/>
<dbReference type="InterPro" id="IPR012674">
    <property type="entry name" value="Calycin"/>
</dbReference>
<feature type="domain" description="MoaF-like" evidence="1">
    <location>
        <begin position="11"/>
        <end position="104"/>
    </location>
</feature>
<reference evidence="2 3" key="1">
    <citation type="journal article" date="2020" name="Genes (Basel)">
        <title>Genomic Comparison of Insect Gut Symbionts from Divergent Burkholderia Subclades.</title>
        <authorList>
            <person name="Takeshita K."/>
            <person name="Kikuchi Y."/>
        </authorList>
    </citation>
    <scope>NUCLEOTIDE SEQUENCE [LARGE SCALE GENOMIC DNA]</scope>
    <source>
        <strain evidence="2 3">PGU16</strain>
        <plasmid evidence="2 3">PPGU16_p1</plasmid>
    </source>
</reference>
<accession>A0A7I8BW72</accession>
<gene>
    <name evidence="2" type="ORF">PPGU16_59690</name>
</gene>
<dbReference type="Gene3D" id="2.40.128.20">
    <property type="match status" value="1"/>
</dbReference>
<organism evidence="2 3">
    <name type="scientific">Paraburkholderia largidicola</name>
    <dbReference type="NCBI Taxonomy" id="3014751"/>
    <lineage>
        <taxon>Bacteria</taxon>
        <taxon>Pseudomonadati</taxon>
        <taxon>Pseudomonadota</taxon>
        <taxon>Betaproteobacteria</taxon>
        <taxon>Burkholderiales</taxon>
        <taxon>Burkholderiaceae</taxon>
        <taxon>Paraburkholderia</taxon>
    </lineage>
</organism>
<geneLocation type="plasmid" evidence="2 3">
    <name>PPGU16_p1</name>
</geneLocation>
<keyword evidence="2" id="KW-0614">Plasmid</keyword>
<dbReference type="Pfam" id="PF22036">
    <property type="entry name" value="MoaF_like"/>
    <property type="match status" value="1"/>
</dbReference>
<dbReference type="InterPro" id="IPR053892">
    <property type="entry name" value="MoaF-like"/>
</dbReference>
<evidence type="ECO:0000313" key="3">
    <source>
        <dbReference type="Proteomes" id="UP000510888"/>
    </source>
</evidence>
<name>A0A7I8BW72_9BURK</name>
<evidence type="ECO:0000313" key="2">
    <source>
        <dbReference type="EMBL" id="BCF92902.1"/>
    </source>
</evidence>
<keyword evidence="3" id="KW-1185">Reference proteome</keyword>
<evidence type="ECO:0000259" key="1">
    <source>
        <dbReference type="Pfam" id="PF22036"/>
    </source>
</evidence>
<dbReference type="Proteomes" id="UP000510888">
    <property type="component" value="Plasmid PPGU16_p1"/>
</dbReference>